<comment type="subcellular location">
    <subcellularLocation>
        <location evidence="1">Membrane</location>
    </subcellularLocation>
</comment>
<name>A0ABT2RUM3_9FIRM</name>
<feature type="domain" description="Penicillin-binding protein dimerisation" evidence="6">
    <location>
        <begin position="74"/>
        <end position="230"/>
    </location>
</feature>
<dbReference type="Pfam" id="PF00905">
    <property type="entry name" value="Transpeptidase"/>
    <property type="match status" value="1"/>
</dbReference>
<evidence type="ECO:0000256" key="3">
    <source>
        <dbReference type="ARBA" id="ARBA00023136"/>
    </source>
</evidence>
<comment type="similarity">
    <text evidence="2">Belongs to the transpeptidase family.</text>
</comment>
<dbReference type="PANTHER" id="PTHR30627:SF1">
    <property type="entry name" value="PEPTIDOGLYCAN D,D-TRANSPEPTIDASE FTSI"/>
    <property type="match status" value="1"/>
</dbReference>
<dbReference type="InterPro" id="IPR036138">
    <property type="entry name" value="PBP_dimer_sf"/>
</dbReference>
<evidence type="ECO:0000256" key="1">
    <source>
        <dbReference type="ARBA" id="ARBA00004370"/>
    </source>
</evidence>
<dbReference type="InterPro" id="IPR005311">
    <property type="entry name" value="PBP_dimer"/>
</dbReference>
<keyword evidence="3" id="KW-0472">Membrane</keyword>
<dbReference type="Pfam" id="PF03717">
    <property type="entry name" value="PBP_dimer"/>
    <property type="match status" value="1"/>
</dbReference>
<dbReference type="InterPro" id="IPR050515">
    <property type="entry name" value="Beta-lactam/transpept"/>
</dbReference>
<dbReference type="SUPFAM" id="SSF56601">
    <property type="entry name" value="beta-lactamase/transpeptidase-like"/>
    <property type="match status" value="1"/>
</dbReference>
<evidence type="ECO:0000259" key="5">
    <source>
        <dbReference type="Pfam" id="PF00905"/>
    </source>
</evidence>
<dbReference type="Proteomes" id="UP001652461">
    <property type="component" value="Unassembled WGS sequence"/>
</dbReference>
<evidence type="ECO:0000256" key="4">
    <source>
        <dbReference type="SAM" id="MobiDB-lite"/>
    </source>
</evidence>
<feature type="compositionally biased region" description="Acidic residues" evidence="4">
    <location>
        <begin position="690"/>
        <end position="699"/>
    </location>
</feature>
<dbReference type="RefSeq" id="WP_262670632.1">
    <property type="nucleotide sequence ID" value="NZ_JAOQKC010000004.1"/>
</dbReference>
<gene>
    <name evidence="7" type="ORF">OCV63_03775</name>
</gene>
<feature type="region of interest" description="Disordered" evidence="4">
    <location>
        <begin position="658"/>
        <end position="721"/>
    </location>
</feature>
<proteinExistence type="inferred from homology"/>
<dbReference type="InterPro" id="IPR001460">
    <property type="entry name" value="PCN-bd_Tpept"/>
</dbReference>
<organism evidence="7 8">
    <name type="scientific">Laedolimicola ammoniilytica</name>
    <dbReference type="NCBI Taxonomy" id="2981771"/>
    <lineage>
        <taxon>Bacteria</taxon>
        <taxon>Bacillati</taxon>
        <taxon>Bacillota</taxon>
        <taxon>Clostridia</taxon>
        <taxon>Lachnospirales</taxon>
        <taxon>Lachnospiraceae</taxon>
        <taxon>Laedolimicola</taxon>
    </lineage>
</organism>
<reference evidence="7 8" key="1">
    <citation type="journal article" date="2021" name="ISME Commun">
        <title>Automated analysis of genomic sequences facilitates high-throughput and comprehensive description of bacteria.</title>
        <authorList>
            <person name="Hitch T.C.A."/>
        </authorList>
    </citation>
    <scope>NUCLEOTIDE SEQUENCE [LARGE SCALE GENOMIC DNA]</scope>
    <source>
        <strain evidence="7 8">Sanger_04</strain>
    </source>
</reference>
<evidence type="ECO:0000313" key="7">
    <source>
        <dbReference type="EMBL" id="MCU6696015.1"/>
    </source>
</evidence>
<dbReference type="Gene3D" id="3.40.710.10">
    <property type="entry name" value="DD-peptidase/beta-lactamase superfamily"/>
    <property type="match status" value="1"/>
</dbReference>
<dbReference type="InterPro" id="IPR012338">
    <property type="entry name" value="Beta-lactam/transpept-like"/>
</dbReference>
<comment type="caution">
    <text evidence="7">The sequence shown here is derived from an EMBL/GenBank/DDBJ whole genome shotgun (WGS) entry which is preliminary data.</text>
</comment>
<dbReference type="PANTHER" id="PTHR30627">
    <property type="entry name" value="PEPTIDOGLYCAN D,D-TRANSPEPTIDASE"/>
    <property type="match status" value="1"/>
</dbReference>
<evidence type="ECO:0000259" key="6">
    <source>
        <dbReference type="Pfam" id="PF03717"/>
    </source>
</evidence>
<keyword evidence="8" id="KW-1185">Reference proteome</keyword>
<dbReference type="Gene3D" id="3.90.1310.10">
    <property type="entry name" value="Penicillin-binding protein 2a (Domain 2)"/>
    <property type="match status" value="1"/>
</dbReference>
<dbReference type="EMBL" id="JAOQKC010000004">
    <property type="protein sequence ID" value="MCU6696015.1"/>
    <property type="molecule type" value="Genomic_DNA"/>
</dbReference>
<accession>A0ABT2RUM3</accession>
<sequence>MNNRTEKKRKTRAQMQALLTNRMKRKLALVFALIVLALIGVNVRLAYINKTSGDKYTKKVLAQQDTNSVVLPFRRGDILDRNGTILATSEKVYNLILDPKVLWQNQDKEDADKDCVEPTIKALVQYFELDEPELRTTLEDRKDSSYVILKKQLSKDEIADFKAVQEDKEAGSKIKGVWFEDAYIRRYPYNSLACHVLGYTVSSEQGQSGIEEEYNSALSGTDGRSYKYLNEDLEQSTSVKKATDGNTVVSTVDATLQGIAEKYIDKFIEDYTNKNVEGPAAKNIGVLLMNPQNGEILAMAGDVDFDLNNPQDLVANGYLTQEEVDAMSEDEQLDAKNQMWRNFCISDGYEPGSTVKPMTVAAALELGVVNDSTTFLCDGGQVIVQGQPKIKCAKKTGHGIISLEGSLMFSCNDALMQMGAMIGYDNFLKYQQIFNFGLKTNIDLPGETNNASTVFTKDTMGPVELATSSFGQGFNTSMIQVASAFSSVINGGYYYQPHVVKKILNAEGGTVETVNPVLVRQTISNKTSSLIRQYLYHTMYGTADANGNNPTGKKARVAGYTMGGKTGTAQKVPRSARKYLVSFIGFAPADNPQVVCYVVVDEPNADSPATQASSAFAQEIFKNIMKEAMPYLNIYATAEIPEDMKEEVAAEEAANAEEAAKEEVAEEEVPVEEGTLVDPNTGETVKMPTEEEVEAEGDTGELNGYESPILPEDGSTPAETE</sequence>
<evidence type="ECO:0000256" key="2">
    <source>
        <dbReference type="ARBA" id="ARBA00007171"/>
    </source>
</evidence>
<evidence type="ECO:0000313" key="8">
    <source>
        <dbReference type="Proteomes" id="UP001652461"/>
    </source>
</evidence>
<protein>
    <submittedName>
        <fullName evidence="7">Penicillin-binding protein 2</fullName>
    </submittedName>
</protein>
<feature type="domain" description="Penicillin-binding protein transpeptidase" evidence="5">
    <location>
        <begin position="285"/>
        <end position="626"/>
    </location>
</feature>
<dbReference type="SUPFAM" id="SSF56519">
    <property type="entry name" value="Penicillin binding protein dimerisation domain"/>
    <property type="match status" value="1"/>
</dbReference>